<dbReference type="InterPro" id="IPR000326">
    <property type="entry name" value="PAP2/HPO"/>
</dbReference>
<evidence type="ECO:0000256" key="1">
    <source>
        <dbReference type="SAM" id="Phobius"/>
    </source>
</evidence>
<evidence type="ECO:0000259" key="2">
    <source>
        <dbReference type="Pfam" id="PF01569"/>
    </source>
</evidence>
<feature type="domain" description="Phosphatidic acid phosphatase type 2/haloperoxidase" evidence="2">
    <location>
        <begin position="131"/>
        <end position="260"/>
    </location>
</feature>
<feature type="transmembrane region" description="Helical" evidence="1">
    <location>
        <begin position="213"/>
        <end position="230"/>
    </location>
</feature>
<feature type="transmembrane region" description="Helical" evidence="1">
    <location>
        <begin position="242"/>
        <end position="259"/>
    </location>
</feature>
<dbReference type="CDD" id="cd03396">
    <property type="entry name" value="PAP2_like_6"/>
    <property type="match status" value="1"/>
</dbReference>
<feature type="transmembrane region" description="Helical" evidence="1">
    <location>
        <begin position="130"/>
        <end position="148"/>
    </location>
</feature>
<dbReference type="EMBL" id="JBANDL010000002">
    <property type="protein sequence ID" value="MEI2453348.1"/>
    <property type="molecule type" value="Genomic_DNA"/>
</dbReference>
<keyword evidence="1" id="KW-0812">Transmembrane</keyword>
<organism evidence="3 4">
    <name type="scientific">Lysobacter firmicutimachus</name>
    <dbReference type="NCBI Taxonomy" id="1792846"/>
    <lineage>
        <taxon>Bacteria</taxon>
        <taxon>Pseudomonadati</taxon>
        <taxon>Pseudomonadota</taxon>
        <taxon>Gammaproteobacteria</taxon>
        <taxon>Lysobacterales</taxon>
        <taxon>Lysobacteraceae</taxon>
        <taxon>Lysobacter</taxon>
    </lineage>
</organism>
<comment type="caution">
    <text evidence="3">The sequence shown here is derived from an EMBL/GenBank/DDBJ whole genome shotgun (WGS) entry which is preliminary data.</text>
</comment>
<evidence type="ECO:0000313" key="4">
    <source>
        <dbReference type="Proteomes" id="UP001387215"/>
    </source>
</evidence>
<protein>
    <submittedName>
        <fullName evidence="3">Phosphatase PAP2 family protein</fullName>
    </submittedName>
</protein>
<dbReference type="Proteomes" id="UP001387215">
    <property type="component" value="Unassembled WGS sequence"/>
</dbReference>
<feature type="transmembrane region" description="Helical" evidence="1">
    <location>
        <begin position="188"/>
        <end position="206"/>
    </location>
</feature>
<gene>
    <name evidence="3" type="ORF">V2J18_01510</name>
</gene>
<dbReference type="Pfam" id="PF01569">
    <property type="entry name" value="PAP2"/>
    <property type="match status" value="1"/>
</dbReference>
<keyword evidence="1" id="KW-1133">Transmembrane helix</keyword>
<keyword evidence="4" id="KW-1185">Reference proteome</keyword>
<sequence length="278" mass="30115">MPHPRSGPDALSGLPPLPMIETTTVPLNPVAGPARSAAGASRRFLLRHAAWPAVALLVASLATMAAGGDFWWADRLYAWQGARWAWQNAYLTEHLIHRFGRDASAAAWLGVLALWLGARLRPGRNEWRRPLGYLLLAVLISVGLVSGLKQLTGMDCPWDLQRYGGGHPFVGWLAARPAGLGRGRCFPAGHASAGYAWVALYFFFLAVRPRRRWLGLAIGLGSGLLFGFGQQLRGAHFLSHDVWSLAIAWFASLALYLATMARPAPAAAIGPRSRSVGR</sequence>
<accession>A0ABU8CX60</accession>
<reference evidence="3 4" key="1">
    <citation type="submission" date="2024-02" db="EMBL/GenBank/DDBJ databases">
        <title>Lysobacter Genome Sequencing and Mining.</title>
        <authorList>
            <person name="Bierman J."/>
            <person name="Walker M.C."/>
        </authorList>
    </citation>
    <scope>NUCLEOTIDE SEQUENCE [LARGE SCALE GENOMIC DNA]</scope>
    <source>
        <strain evidence="3 4">PB6250</strain>
    </source>
</reference>
<name>A0ABU8CX60_9GAMM</name>
<dbReference type="InterPro" id="IPR036938">
    <property type="entry name" value="PAP2/HPO_sf"/>
</dbReference>
<dbReference type="SUPFAM" id="SSF48317">
    <property type="entry name" value="Acid phosphatase/Vanadium-dependent haloperoxidase"/>
    <property type="match status" value="1"/>
</dbReference>
<keyword evidence="1" id="KW-0472">Membrane</keyword>
<feature type="transmembrane region" description="Helical" evidence="1">
    <location>
        <begin position="99"/>
        <end position="118"/>
    </location>
</feature>
<proteinExistence type="predicted"/>
<feature type="transmembrane region" description="Helical" evidence="1">
    <location>
        <begin position="49"/>
        <end position="73"/>
    </location>
</feature>
<evidence type="ECO:0000313" key="3">
    <source>
        <dbReference type="EMBL" id="MEI2453348.1"/>
    </source>
</evidence>